<reference evidence="2 3" key="1">
    <citation type="submission" date="2019-08" db="EMBL/GenBank/DDBJ databases">
        <title>The genome of the soybean aphid Biotype 1, its phylome, world population structure and adaptation to the North American continent.</title>
        <authorList>
            <person name="Giordano R."/>
            <person name="Donthu R.K."/>
            <person name="Hernandez A.G."/>
            <person name="Wright C.L."/>
            <person name="Zimin A.V."/>
        </authorList>
    </citation>
    <scope>NUCLEOTIDE SEQUENCE [LARGE SCALE GENOMIC DNA]</scope>
    <source>
        <tissue evidence="2">Whole aphids</tissue>
    </source>
</reference>
<dbReference type="AlphaFoldDB" id="A0A6G0TNK3"/>
<protein>
    <submittedName>
        <fullName evidence="2">Uncharacterized protein</fullName>
    </submittedName>
</protein>
<evidence type="ECO:0000313" key="2">
    <source>
        <dbReference type="EMBL" id="KAE9536197.1"/>
    </source>
</evidence>
<evidence type="ECO:0000313" key="3">
    <source>
        <dbReference type="Proteomes" id="UP000475862"/>
    </source>
</evidence>
<comment type="caution">
    <text evidence="2">The sequence shown here is derived from an EMBL/GenBank/DDBJ whole genome shotgun (WGS) entry which is preliminary data.</text>
</comment>
<feature type="region of interest" description="Disordered" evidence="1">
    <location>
        <begin position="1"/>
        <end position="29"/>
    </location>
</feature>
<gene>
    <name evidence="2" type="ORF">AGLY_007420</name>
</gene>
<evidence type="ECO:0000256" key="1">
    <source>
        <dbReference type="SAM" id="MobiDB-lite"/>
    </source>
</evidence>
<feature type="compositionally biased region" description="Acidic residues" evidence="1">
    <location>
        <begin position="17"/>
        <end position="26"/>
    </location>
</feature>
<keyword evidence="3" id="KW-1185">Reference proteome</keyword>
<sequence>MSKTFGQKKNKEGNEVIVEENEENYNSEDALSSRKLSIQIKRNESVQNLEKQANKMKSLSERRFCEGNIGDSVKIKIPDVDRARSDLRSILAVIISMEDGNYKLGTTKGKLQHYYSRNQFTICKEKFVSVDEVPDIQLSLREAARLFSNLGGQGYDRCTCVQKCETRRCKCKAAGILCNSKCHSAGDAATACKNAICWLSEACDSCIPRSSSRRNNRSPVPWWNPAIAEHRKLCIKARSAYTRKVKKAGEAGSVAERQTYKDQRKALTIQILEAKENWNTLCAQVDNDPWGLPYKIVMRKLNRRKPIPGLEIPGRLEGIIETLFPKRTVTDRSLLTVEEDELYEAKFTAAEIRVLTGRGCFNEYQLKYHRRESGECTQFGATPDSVEHAVFACDAWHNWRREAC</sequence>
<dbReference type="OrthoDB" id="6601970at2759"/>
<accession>A0A6G0TNK3</accession>
<name>A0A6G0TNK3_APHGL</name>
<dbReference type="EMBL" id="VYZN01000024">
    <property type="protein sequence ID" value="KAE9536197.1"/>
    <property type="molecule type" value="Genomic_DNA"/>
</dbReference>
<organism evidence="2 3">
    <name type="scientific">Aphis glycines</name>
    <name type="common">Soybean aphid</name>
    <dbReference type="NCBI Taxonomy" id="307491"/>
    <lineage>
        <taxon>Eukaryota</taxon>
        <taxon>Metazoa</taxon>
        <taxon>Ecdysozoa</taxon>
        <taxon>Arthropoda</taxon>
        <taxon>Hexapoda</taxon>
        <taxon>Insecta</taxon>
        <taxon>Pterygota</taxon>
        <taxon>Neoptera</taxon>
        <taxon>Paraneoptera</taxon>
        <taxon>Hemiptera</taxon>
        <taxon>Sternorrhyncha</taxon>
        <taxon>Aphidomorpha</taxon>
        <taxon>Aphidoidea</taxon>
        <taxon>Aphididae</taxon>
        <taxon>Aphidini</taxon>
        <taxon>Aphis</taxon>
        <taxon>Aphis</taxon>
    </lineage>
</organism>
<dbReference type="Proteomes" id="UP000475862">
    <property type="component" value="Unassembled WGS sequence"/>
</dbReference>
<proteinExistence type="predicted"/>